<dbReference type="PANTHER" id="PTHR39611:SF1">
    <property type="entry name" value="HYDROXYPROLINE-RICH GLYCOPROTEIN DZ-HRGP"/>
    <property type="match status" value="1"/>
</dbReference>
<feature type="domain" description="DUF7514" evidence="2">
    <location>
        <begin position="87"/>
        <end position="247"/>
    </location>
</feature>
<protein>
    <recommendedName>
        <fullName evidence="2">DUF7514 domain-containing protein</fullName>
    </recommendedName>
</protein>
<feature type="compositionally biased region" description="Low complexity" evidence="1">
    <location>
        <begin position="30"/>
        <end position="40"/>
    </location>
</feature>
<dbReference type="PANTHER" id="PTHR39611">
    <property type="entry name" value="HYDROXYPROLINE-RICH GLYCOPROTEIN DZ-HRGP-RELATED"/>
    <property type="match status" value="1"/>
</dbReference>
<dbReference type="STRING" id="196109.A0A136JHD7"/>
<evidence type="ECO:0000313" key="4">
    <source>
        <dbReference type="Proteomes" id="UP000070501"/>
    </source>
</evidence>
<dbReference type="InParanoid" id="A0A136JHD7"/>
<dbReference type="Pfam" id="PF24355">
    <property type="entry name" value="DUF7514"/>
    <property type="match status" value="1"/>
</dbReference>
<feature type="region of interest" description="Disordered" evidence="1">
    <location>
        <begin position="26"/>
        <end position="91"/>
    </location>
</feature>
<feature type="non-terminal residue" evidence="3">
    <location>
        <position position="248"/>
    </location>
</feature>
<dbReference type="InterPro" id="IPR055936">
    <property type="entry name" value="DUF7514"/>
</dbReference>
<accession>A0A136JHD7</accession>
<dbReference type="Proteomes" id="UP000070501">
    <property type="component" value="Unassembled WGS sequence"/>
</dbReference>
<name>A0A136JHD7_9PEZI</name>
<keyword evidence="4" id="KW-1185">Reference proteome</keyword>
<sequence>MSPSVSSTVLSEIRMAVRKEVAMALREHSSSTGSDSALGSHDLGALSPTKSAKLSVRFSDRGQTRTIPRRPAGVRRAGSISESSSHGVLFDDEGQPTALCNQLYEALARHLSAELPPKGGLVMTPAKMAIFYERYFVDPEPVPGIAALFRADHDAALEGLEKLYEVLGCDYHLVRDPASKSSKPRLPALTPAGYSEFMTIGLLAFPDEEFRRLQRATIDIPILTSPVASPGDVGQLPSELIRSLFPAR</sequence>
<evidence type="ECO:0000256" key="1">
    <source>
        <dbReference type="SAM" id="MobiDB-lite"/>
    </source>
</evidence>
<evidence type="ECO:0000259" key="2">
    <source>
        <dbReference type="Pfam" id="PF24355"/>
    </source>
</evidence>
<proteinExistence type="predicted"/>
<dbReference type="EMBL" id="KQ964245">
    <property type="protein sequence ID" value="KXJ96559.1"/>
    <property type="molecule type" value="Genomic_DNA"/>
</dbReference>
<gene>
    <name evidence="3" type="ORF">Micbo1qcDRAFT_155131</name>
</gene>
<dbReference type="AlphaFoldDB" id="A0A136JHD7"/>
<organism evidence="3 4">
    <name type="scientific">Microdochium bolleyi</name>
    <dbReference type="NCBI Taxonomy" id="196109"/>
    <lineage>
        <taxon>Eukaryota</taxon>
        <taxon>Fungi</taxon>
        <taxon>Dikarya</taxon>
        <taxon>Ascomycota</taxon>
        <taxon>Pezizomycotina</taxon>
        <taxon>Sordariomycetes</taxon>
        <taxon>Xylariomycetidae</taxon>
        <taxon>Xylariales</taxon>
        <taxon>Microdochiaceae</taxon>
        <taxon>Microdochium</taxon>
    </lineage>
</organism>
<dbReference type="OrthoDB" id="5413703at2759"/>
<reference evidence="4" key="1">
    <citation type="submission" date="2016-02" db="EMBL/GenBank/DDBJ databases">
        <title>Draft genome sequence of Microdochium bolleyi, a fungal endophyte of beachgrass.</title>
        <authorList>
            <consortium name="DOE Joint Genome Institute"/>
            <person name="David A.S."/>
            <person name="May G."/>
            <person name="Haridas S."/>
            <person name="Lim J."/>
            <person name="Wang M."/>
            <person name="Labutti K."/>
            <person name="Lipzen A."/>
            <person name="Barry K."/>
            <person name="Grigoriev I.V."/>
        </authorList>
    </citation>
    <scope>NUCLEOTIDE SEQUENCE [LARGE SCALE GENOMIC DNA]</scope>
    <source>
        <strain evidence="4">J235TASD1</strain>
    </source>
</reference>
<evidence type="ECO:0000313" key="3">
    <source>
        <dbReference type="EMBL" id="KXJ96559.1"/>
    </source>
</evidence>